<accession>A0AAV5SHT1</accession>
<keyword evidence="3" id="KW-1185">Reference proteome</keyword>
<dbReference type="AlphaFoldDB" id="A0AAV5SHT1"/>
<comment type="caution">
    <text evidence="2">The sequence shown here is derived from an EMBL/GenBank/DDBJ whole genome shotgun (WGS) entry which is preliminary data.</text>
</comment>
<evidence type="ECO:0000256" key="1">
    <source>
        <dbReference type="SAM" id="MobiDB-lite"/>
    </source>
</evidence>
<feature type="non-terminal residue" evidence="2">
    <location>
        <position position="70"/>
    </location>
</feature>
<organism evidence="2 3">
    <name type="scientific">Pristionchus entomophagus</name>
    <dbReference type="NCBI Taxonomy" id="358040"/>
    <lineage>
        <taxon>Eukaryota</taxon>
        <taxon>Metazoa</taxon>
        <taxon>Ecdysozoa</taxon>
        <taxon>Nematoda</taxon>
        <taxon>Chromadorea</taxon>
        <taxon>Rhabditida</taxon>
        <taxon>Rhabditina</taxon>
        <taxon>Diplogasteromorpha</taxon>
        <taxon>Diplogasteroidea</taxon>
        <taxon>Neodiplogasteridae</taxon>
        <taxon>Pristionchus</taxon>
    </lineage>
</organism>
<dbReference type="EMBL" id="BTSX01000002">
    <property type="protein sequence ID" value="GMS82917.1"/>
    <property type="molecule type" value="Genomic_DNA"/>
</dbReference>
<proteinExistence type="predicted"/>
<sequence length="70" mass="7783">MKAEVDCEVIATCGSLILFIFQHDDVCRPQIDASRTLSTLQTRAESVRNPDDSALKIDTKPSFAEPSRPF</sequence>
<evidence type="ECO:0000313" key="3">
    <source>
        <dbReference type="Proteomes" id="UP001432027"/>
    </source>
</evidence>
<gene>
    <name evidence="2" type="ORF">PENTCL1PPCAC_5092</name>
</gene>
<reference evidence="2" key="1">
    <citation type="submission" date="2023-10" db="EMBL/GenBank/DDBJ databases">
        <title>Genome assembly of Pristionchus species.</title>
        <authorList>
            <person name="Yoshida K."/>
            <person name="Sommer R.J."/>
        </authorList>
    </citation>
    <scope>NUCLEOTIDE SEQUENCE</scope>
    <source>
        <strain evidence="2">RS0144</strain>
    </source>
</reference>
<dbReference type="Proteomes" id="UP001432027">
    <property type="component" value="Unassembled WGS sequence"/>
</dbReference>
<feature type="compositionally biased region" description="Basic and acidic residues" evidence="1">
    <location>
        <begin position="45"/>
        <end position="59"/>
    </location>
</feature>
<name>A0AAV5SHT1_9BILA</name>
<protein>
    <submittedName>
        <fullName evidence="2">Uncharacterized protein</fullName>
    </submittedName>
</protein>
<feature type="region of interest" description="Disordered" evidence="1">
    <location>
        <begin position="40"/>
        <end position="70"/>
    </location>
</feature>
<evidence type="ECO:0000313" key="2">
    <source>
        <dbReference type="EMBL" id="GMS82917.1"/>
    </source>
</evidence>